<dbReference type="PANTHER" id="PTHR31972">
    <property type="entry name" value="EXPRESSED PROTEIN"/>
    <property type="match status" value="1"/>
</dbReference>
<protein>
    <recommendedName>
        <fullName evidence="3">DUF868 domain-containing protein</fullName>
    </recommendedName>
</protein>
<proteinExistence type="predicted"/>
<dbReference type="Pfam" id="PF05910">
    <property type="entry name" value="DUF868"/>
    <property type="match status" value="1"/>
</dbReference>
<keyword evidence="2" id="KW-1185">Reference proteome</keyword>
<reference evidence="1" key="1">
    <citation type="submission" date="2019-10" db="EMBL/GenBank/DDBJ databases">
        <authorList>
            <person name="Zhang R."/>
            <person name="Pan Y."/>
            <person name="Wang J."/>
            <person name="Ma R."/>
            <person name="Yu S."/>
        </authorList>
    </citation>
    <scope>NUCLEOTIDE SEQUENCE</scope>
    <source>
        <strain evidence="1">LA-IB0</strain>
        <tissue evidence="1">Leaf</tissue>
    </source>
</reference>
<dbReference type="InterPro" id="IPR008586">
    <property type="entry name" value="DUF868_pln"/>
</dbReference>
<evidence type="ECO:0000313" key="1">
    <source>
        <dbReference type="EMBL" id="KAG8373063.1"/>
    </source>
</evidence>
<sequence>MRDFPSCFGENGVQVADASCSSVVGSKSSHNCVSCVYKCKLLDKSCLVTIVWSKNLMGHCLSVEIYDSSHGFICKVDVKFSLFSKRKGLKNLQVNSSKIEVFWDLSLAKFGSGPGSGSGAEPMEGYYIALVCKKEMVLVIGDLRKEAFKKAGAIASFSNTMFISKRENVFGKRVFVTKAQFCDNGKIHDLKIECDTSCSDDPCLLVHIDAKVVMKVKHLRWKFRGNCSILVGGIQVEVFWDVHNWLFGSSLGNAVFMFQTSSSMEKLCAGPSVDDSSAFSWKFSESLKESKYSDVGFSLFLYCWKNE</sequence>
<evidence type="ECO:0000313" key="2">
    <source>
        <dbReference type="Proteomes" id="UP000826271"/>
    </source>
</evidence>
<organism evidence="1 2">
    <name type="scientific">Buddleja alternifolia</name>
    <dbReference type="NCBI Taxonomy" id="168488"/>
    <lineage>
        <taxon>Eukaryota</taxon>
        <taxon>Viridiplantae</taxon>
        <taxon>Streptophyta</taxon>
        <taxon>Embryophyta</taxon>
        <taxon>Tracheophyta</taxon>
        <taxon>Spermatophyta</taxon>
        <taxon>Magnoliopsida</taxon>
        <taxon>eudicotyledons</taxon>
        <taxon>Gunneridae</taxon>
        <taxon>Pentapetalae</taxon>
        <taxon>asterids</taxon>
        <taxon>lamiids</taxon>
        <taxon>Lamiales</taxon>
        <taxon>Scrophulariaceae</taxon>
        <taxon>Buddlejeae</taxon>
        <taxon>Buddleja</taxon>
    </lineage>
</organism>
<dbReference type="EMBL" id="WHWC01000012">
    <property type="protein sequence ID" value="KAG8373063.1"/>
    <property type="molecule type" value="Genomic_DNA"/>
</dbReference>
<accession>A0AAV6WRI4</accession>
<dbReference type="PANTHER" id="PTHR31972:SF74">
    <property type="entry name" value="EXPRESSED PROTEIN"/>
    <property type="match status" value="1"/>
</dbReference>
<gene>
    <name evidence="1" type="ORF">BUALT_Bualt12G0131800</name>
</gene>
<dbReference type="AlphaFoldDB" id="A0AAV6WRI4"/>
<name>A0AAV6WRI4_9LAMI</name>
<evidence type="ECO:0008006" key="3">
    <source>
        <dbReference type="Google" id="ProtNLM"/>
    </source>
</evidence>
<dbReference type="Proteomes" id="UP000826271">
    <property type="component" value="Unassembled WGS sequence"/>
</dbReference>
<comment type="caution">
    <text evidence="1">The sequence shown here is derived from an EMBL/GenBank/DDBJ whole genome shotgun (WGS) entry which is preliminary data.</text>
</comment>